<reference evidence="1" key="1">
    <citation type="journal article" date="2015" name="Nature">
        <title>Complex archaea that bridge the gap between prokaryotes and eukaryotes.</title>
        <authorList>
            <person name="Spang A."/>
            <person name="Saw J.H."/>
            <person name="Jorgensen S.L."/>
            <person name="Zaremba-Niedzwiedzka K."/>
            <person name="Martijn J."/>
            <person name="Lind A.E."/>
            <person name="van Eijk R."/>
            <person name="Schleper C."/>
            <person name="Guy L."/>
            <person name="Ettema T.J."/>
        </authorList>
    </citation>
    <scope>NUCLEOTIDE SEQUENCE</scope>
</reference>
<dbReference type="EMBL" id="LAZR01027881">
    <property type="protein sequence ID" value="KKL64329.1"/>
    <property type="molecule type" value="Genomic_DNA"/>
</dbReference>
<organism evidence="1">
    <name type="scientific">marine sediment metagenome</name>
    <dbReference type="NCBI Taxonomy" id="412755"/>
    <lineage>
        <taxon>unclassified sequences</taxon>
        <taxon>metagenomes</taxon>
        <taxon>ecological metagenomes</taxon>
    </lineage>
</organism>
<accession>A0A0F9DRH3</accession>
<comment type="caution">
    <text evidence="1">The sequence shown here is derived from an EMBL/GenBank/DDBJ whole genome shotgun (WGS) entry which is preliminary data.</text>
</comment>
<gene>
    <name evidence="1" type="ORF">LCGC14_2166140</name>
</gene>
<proteinExistence type="predicted"/>
<dbReference type="AlphaFoldDB" id="A0A0F9DRH3"/>
<sequence>MGCWNGTCLISNLPIMAGEPVVGYTLEYFSYKDEKDYSGSCYPNAKANPFGLPIYGTYDDYGGIESVDDNSLAVKYLLHLFGETDSEELLRDIERDNRTRSSTRMDEECGVGLVMINRHIVDRLVAAHIPTKYDVEIDKVVDGLKEMREFGKRKASLHKILKEDGDMMTFSSQLGLHVDMYEEKDYTEMIKFVLDQGDDDKIANEFAELLRVDKIIRDAMYRLRKIWIGQSGKGSQGRDYRTHLILADAIKEHIFSSFDGPEDAYLTLLGKRDW</sequence>
<evidence type="ECO:0000313" key="1">
    <source>
        <dbReference type="EMBL" id="KKL64329.1"/>
    </source>
</evidence>
<name>A0A0F9DRH3_9ZZZZ</name>
<protein>
    <submittedName>
        <fullName evidence="1">Uncharacterized protein</fullName>
    </submittedName>
</protein>